<keyword evidence="4 6" id="KW-0975">Bacterial flagellum</keyword>
<dbReference type="Proteomes" id="UP001407405">
    <property type="component" value="Unassembled WGS sequence"/>
</dbReference>
<dbReference type="EMBL" id="JBCITM010000002">
    <property type="protein sequence ID" value="MEN1759456.1"/>
    <property type="molecule type" value="Genomic_DNA"/>
</dbReference>
<dbReference type="Pfam" id="PF00460">
    <property type="entry name" value="Flg_bb_rod"/>
    <property type="match status" value="1"/>
</dbReference>
<dbReference type="NCBIfam" id="TIGR01396">
    <property type="entry name" value="FlgB"/>
    <property type="match status" value="1"/>
</dbReference>
<keyword evidence="8" id="KW-0966">Cell projection</keyword>
<name>A0ABU9VQP9_9CLOT</name>
<organism evidence="8 9">
    <name type="scientific">Anoxynatronum sibiricum</name>
    <dbReference type="NCBI Taxonomy" id="210623"/>
    <lineage>
        <taxon>Bacteria</taxon>
        <taxon>Bacillati</taxon>
        <taxon>Bacillota</taxon>
        <taxon>Clostridia</taxon>
        <taxon>Eubacteriales</taxon>
        <taxon>Clostridiaceae</taxon>
        <taxon>Anoxynatronum</taxon>
    </lineage>
</organism>
<protein>
    <recommendedName>
        <fullName evidence="3 6">Flagellar basal body rod protein FlgB</fullName>
    </recommendedName>
</protein>
<keyword evidence="9" id="KW-1185">Reference proteome</keyword>
<comment type="similarity">
    <text evidence="2 6">Belongs to the flagella basal body rod proteins family.</text>
</comment>
<dbReference type="PANTHER" id="PTHR30435">
    <property type="entry name" value="FLAGELLAR PROTEIN"/>
    <property type="match status" value="1"/>
</dbReference>
<evidence type="ECO:0000256" key="2">
    <source>
        <dbReference type="ARBA" id="ARBA00009677"/>
    </source>
</evidence>
<dbReference type="PROSITE" id="PS00588">
    <property type="entry name" value="FLAGELLA_BB_ROD"/>
    <property type="match status" value="1"/>
</dbReference>
<dbReference type="InterPro" id="IPR006300">
    <property type="entry name" value="FlgB"/>
</dbReference>
<comment type="subunit">
    <text evidence="6">The basal body constitutes a major portion of the flagellar organelle and consists of a number of rings mounted on a central rod.</text>
</comment>
<evidence type="ECO:0000256" key="1">
    <source>
        <dbReference type="ARBA" id="ARBA00004117"/>
    </source>
</evidence>
<feature type="domain" description="Flagellar basal body rod protein N-terminal" evidence="7">
    <location>
        <begin position="14"/>
        <end position="38"/>
    </location>
</feature>
<dbReference type="PANTHER" id="PTHR30435:SF12">
    <property type="entry name" value="FLAGELLAR BASAL BODY ROD PROTEIN FLGB"/>
    <property type="match status" value="1"/>
</dbReference>
<evidence type="ECO:0000256" key="5">
    <source>
        <dbReference type="ARBA" id="ARBA00024934"/>
    </source>
</evidence>
<proteinExistence type="inferred from homology"/>
<dbReference type="RefSeq" id="WP_343184810.1">
    <property type="nucleotide sequence ID" value="NZ_JBCITM010000002.1"/>
</dbReference>
<evidence type="ECO:0000259" key="7">
    <source>
        <dbReference type="Pfam" id="PF00460"/>
    </source>
</evidence>
<comment type="caution">
    <text evidence="8">The sequence shown here is derived from an EMBL/GenBank/DDBJ whole genome shotgun (WGS) entry which is preliminary data.</text>
</comment>
<reference evidence="8 9" key="1">
    <citation type="submission" date="2024-04" db="EMBL/GenBank/DDBJ databases">
        <title>Genome sequencing and metabolic network reconstruction of aminoacids and betaine degradation by Anoxynatronum sibiricum.</title>
        <authorList>
            <person name="Detkova E.N."/>
            <person name="Boltjanskaja Y.V."/>
            <person name="Mardanov A.V."/>
            <person name="Kevbrin V."/>
        </authorList>
    </citation>
    <scope>NUCLEOTIDE SEQUENCE [LARGE SCALE GENOMIC DNA]</scope>
    <source>
        <strain evidence="8 9">Z-7981</strain>
    </source>
</reference>
<evidence type="ECO:0000256" key="3">
    <source>
        <dbReference type="ARBA" id="ARBA00014376"/>
    </source>
</evidence>
<evidence type="ECO:0000313" key="8">
    <source>
        <dbReference type="EMBL" id="MEN1759456.1"/>
    </source>
</evidence>
<keyword evidence="8" id="KW-0282">Flagellum</keyword>
<evidence type="ECO:0000256" key="6">
    <source>
        <dbReference type="PIRNR" id="PIRNR002889"/>
    </source>
</evidence>
<dbReference type="InterPro" id="IPR001444">
    <property type="entry name" value="Flag_bb_rod_N"/>
</dbReference>
<keyword evidence="8" id="KW-0969">Cilium</keyword>
<evidence type="ECO:0000256" key="4">
    <source>
        <dbReference type="ARBA" id="ARBA00023143"/>
    </source>
</evidence>
<comment type="subcellular location">
    <subcellularLocation>
        <location evidence="1 6">Bacterial flagellum basal body</location>
    </subcellularLocation>
</comment>
<sequence>MINLYQNVDMMSKALDASWKRNEVISNNIANVNTPGFKKSSVEFESILQNVLNGSSLAGWQTHQRHMPIGTASIDDVRHEVRQHQSYSTRRDGNNVDIDVESAERVKNELLYQTLSARVNSSFQRLRTAITEGGK</sequence>
<dbReference type="PIRSF" id="PIRSF002889">
    <property type="entry name" value="Rod_FlgB"/>
    <property type="match status" value="1"/>
</dbReference>
<comment type="function">
    <text evidence="5 6">Structural component of flagellum, the bacterial motility apparatus. Part of the rod structure of flagellar basal body.</text>
</comment>
<gene>
    <name evidence="8" type="primary">flgB</name>
    <name evidence="8" type="ORF">AAIG11_03125</name>
</gene>
<evidence type="ECO:0000313" key="9">
    <source>
        <dbReference type="Proteomes" id="UP001407405"/>
    </source>
</evidence>
<dbReference type="InterPro" id="IPR019776">
    <property type="entry name" value="Flagellar_basal_body_rod_CS"/>
</dbReference>
<accession>A0ABU9VQP9</accession>